<dbReference type="RefSeq" id="WP_051921931.1">
    <property type="nucleotide sequence ID" value="NZ_BAABVZ010000002.1"/>
</dbReference>
<feature type="compositionally biased region" description="Polar residues" evidence="5">
    <location>
        <begin position="124"/>
        <end position="134"/>
    </location>
</feature>
<accession>A0A087CEG3</accession>
<keyword evidence="1" id="KW-0678">Repressor</keyword>
<evidence type="ECO:0000313" key="7">
    <source>
        <dbReference type="EMBL" id="KFI81663.1"/>
    </source>
</evidence>
<keyword evidence="8" id="KW-1185">Reference proteome</keyword>
<evidence type="ECO:0000256" key="4">
    <source>
        <dbReference type="ARBA" id="ARBA00023163"/>
    </source>
</evidence>
<dbReference type="PROSITE" id="PS50937">
    <property type="entry name" value="HTH_MERR_2"/>
    <property type="match status" value="1"/>
</dbReference>
<dbReference type="PANTHER" id="PTHR30204">
    <property type="entry name" value="REDOX-CYCLING DRUG-SENSING TRANSCRIPTIONAL ACTIVATOR SOXR"/>
    <property type="match status" value="1"/>
</dbReference>
<dbReference type="PANTHER" id="PTHR30204:SF69">
    <property type="entry name" value="MERR-FAMILY TRANSCRIPTIONAL REGULATOR"/>
    <property type="match status" value="1"/>
</dbReference>
<gene>
    <name evidence="7" type="ORF">BPSY_2075</name>
</gene>
<organism evidence="7 8">
    <name type="scientific">Bifidobacterium psychraerophilum</name>
    <dbReference type="NCBI Taxonomy" id="218140"/>
    <lineage>
        <taxon>Bacteria</taxon>
        <taxon>Bacillati</taxon>
        <taxon>Actinomycetota</taxon>
        <taxon>Actinomycetes</taxon>
        <taxon>Bifidobacteriales</taxon>
        <taxon>Bifidobacteriaceae</taxon>
        <taxon>Bifidobacterium</taxon>
    </lineage>
</organism>
<dbReference type="eggNOG" id="COG0789">
    <property type="taxonomic scope" value="Bacteria"/>
</dbReference>
<keyword evidence="4" id="KW-0804">Transcription</keyword>
<evidence type="ECO:0000313" key="8">
    <source>
        <dbReference type="Proteomes" id="UP000029050"/>
    </source>
</evidence>
<feature type="domain" description="HTH merR-type" evidence="6">
    <location>
        <begin position="1"/>
        <end position="68"/>
    </location>
</feature>
<feature type="region of interest" description="Disordered" evidence="5">
    <location>
        <begin position="115"/>
        <end position="134"/>
    </location>
</feature>
<evidence type="ECO:0000256" key="5">
    <source>
        <dbReference type="SAM" id="MobiDB-lite"/>
    </source>
</evidence>
<dbReference type="Pfam" id="PF13411">
    <property type="entry name" value="MerR_1"/>
    <property type="match status" value="1"/>
</dbReference>
<proteinExistence type="predicted"/>
<dbReference type="EMBL" id="JGZI01000010">
    <property type="protein sequence ID" value="KFI81663.1"/>
    <property type="molecule type" value="Genomic_DNA"/>
</dbReference>
<dbReference type="GO" id="GO:0003700">
    <property type="term" value="F:DNA-binding transcription factor activity"/>
    <property type="evidence" value="ECO:0007669"/>
    <property type="project" value="InterPro"/>
</dbReference>
<comment type="caution">
    <text evidence="7">The sequence shown here is derived from an EMBL/GenBank/DDBJ whole genome shotgun (WGS) entry which is preliminary data.</text>
</comment>
<dbReference type="SMART" id="SM00422">
    <property type="entry name" value="HTH_MERR"/>
    <property type="match status" value="1"/>
</dbReference>
<protein>
    <submittedName>
        <fullName evidence="7">MerR family transcriptional regulator</fullName>
    </submittedName>
</protein>
<dbReference type="InterPro" id="IPR047057">
    <property type="entry name" value="MerR_fam"/>
</dbReference>
<evidence type="ECO:0000259" key="6">
    <source>
        <dbReference type="PROSITE" id="PS50937"/>
    </source>
</evidence>
<dbReference type="SUPFAM" id="SSF46955">
    <property type="entry name" value="Putative DNA-binding domain"/>
    <property type="match status" value="1"/>
</dbReference>
<dbReference type="AlphaFoldDB" id="A0A087CEG3"/>
<evidence type="ECO:0000256" key="1">
    <source>
        <dbReference type="ARBA" id="ARBA00022491"/>
    </source>
</evidence>
<dbReference type="OrthoDB" id="5242095at2"/>
<dbReference type="InterPro" id="IPR009061">
    <property type="entry name" value="DNA-bd_dom_put_sf"/>
</dbReference>
<dbReference type="STRING" id="218140.BPSY_2075"/>
<sequence>MRIGEFARSTGLTARQVRYWSNSHLLPQKRGVSGYREFEERDKRIALRIRDMLAAGLTIKQIQRLSSCLDYESGVCLRERAELKAKAKDIDVQITHLMATRSMIEEVLRNAPVIQAPAHPEASDMQSSVESQYE</sequence>
<evidence type="ECO:0000256" key="2">
    <source>
        <dbReference type="ARBA" id="ARBA00023015"/>
    </source>
</evidence>
<evidence type="ECO:0000256" key="3">
    <source>
        <dbReference type="ARBA" id="ARBA00023125"/>
    </source>
</evidence>
<dbReference type="Proteomes" id="UP000029050">
    <property type="component" value="Unassembled WGS sequence"/>
</dbReference>
<reference evidence="7 8" key="1">
    <citation type="submission" date="2014-03" db="EMBL/GenBank/DDBJ databases">
        <title>Genomics of Bifidobacteria.</title>
        <authorList>
            <person name="Ventura M."/>
            <person name="Milani C."/>
            <person name="Lugli G.A."/>
        </authorList>
    </citation>
    <scope>NUCLEOTIDE SEQUENCE [LARGE SCALE GENOMIC DNA]</scope>
    <source>
        <strain evidence="7 8">LMG 21775</strain>
    </source>
</reference>
<name>A0A087CEG3_9BIFI</name>
<dbReference type="GO" id="GO:0003677">
    <property type="term" value="F:DNA binding"/>
    <property type="evidence" value="ECO:0007669"/>
    <property type="project" value="UniProtKB-KW"/>
</dbReference>
<dbReference type="GeneID" id="98299179"/>
<keyword evidence="3" id="KW-0238">DNA-binding</keyword>
<dbReference type="Gene3D" id="1.10.1660.10">
    <property type="match status" value="1"/>
</dbReference>
<keyword evidence="2" id="KW-0805">Transcription regulation</keyword>
<dbReference type="InterPro" id="IPR000551">
    <property type="entry name" value="MerR-type_HTH_dom"/>
</dbReference>